<organism evidence="3 4">
    <name type="scientific">Candidatus Limousia pullorum</name>
    <dbReference type="NCBI Taxonomy" id="2840860"/>
    <lineage>
        <taxon>Bacteria</taxon>
        <taxon>Bacillati</taxon>
        <taxon>Bacillota</taxon>
        <taxon>Clostridia</taxon>
        <taxon>Eubacteriales</taxon>
        <taxon>Oscillospiraceae</taxon>
        <taxon>Oscillospiraceae incertae sedis</taxon>
        <taxon>Candidatus Limousia</taxon>
    </lineage>
</organism>
<evidence type="ECO:0000313" key="3">
    <source>
        <dbReference type="EMBL" id="HIU50055.1"/>
    </source>
</evidence>
<keyword evidence="3" id="KW-0378">Hydrolase</keyword>
<dbReference type="InterPro" id="IPR027417">
    <property type="entry name" value="P-loop_NTPase"/>
</dbReference>
<reference evidence="3" key="2">
    <citation type="journal article" date="2021" name="PeerJ">
        <title>Extensive microbial diversity within the chicken gut microbiome revealed by metagenomics and culture.</title>
        <authorList>
            <person name="Gilroy R."/>
            <person name="Ravi A."/>
            <person name="Getino M."/>
            <person name="Pursley I."/>
            <person name="Horton D.L."/>
            <person name="Alikhan N.F."/>
            <person name="Baker D."/>
            <person name="Gharbi K."/>
            <person name="Hall N."/>
            <person name="Watson M."/>
            <person name="Adriaenssens E.M."/>
            <person name="Foster-Nyarko E."/>
            <person name="Jarju S."/>
            <person name="Secka A."/>
            <person name="Antonio M."/>
            <person name="Oren A."/>
            <person name="Chaudhuri R.R."/>
            <person name="La Ragione R."/>
            <person name="Hildebrand F."/>
            <person name="Pallen M.J."/>
        </authorList>
    </citation>
    <scope>NUCLEOTIDE SEQUENCE</scope>
    <source>
        <strain evidence="3">ChiGjej1B1-1684</strain>
    </source>
</reference>
<sequence>MENFKNIMFSGKFRDYQQSILNNLGKHMHDKKIHIVAAPGSGKTVLGLEIIRRLNEPAIVLTPSITIRQQWGERFNQHFVKENDSTEYVSYSLKNPALITCVTYQALHAAMKRIEDVESVEETEFTEKEDYSNFDLVAELKEKKIKTICLDEAHHLKSEWQKALEAFIKAMGDDIFVVSLTATPPYDSTPAEWDRYISTCGEIDEEIFVPQLVAQGTLCPHQDFIYFNYPTDEEFEIIDLYRKKSNEFIKKFVSENFMARAVDVSGIFNLNKNESCFLEYPLEFTAFMTTCEECGVFVPGEIVKLITVNKGLPRFNSNYCQIALQFIIDHDEIFTKEISEEIKNILKRNGLIEKNTVALTKSKETDRLLISSLGKLNSMVEIVKSEWNNLNKGLRMLILTDYIKKELLDLVGSDTPFHTMGTVPIFETLRRSISGEIKMCILTGSLVVIPCEIIEALKEIAQRDNVEVSASEINGTGFLKVEIEGTSKERVALLTEMFEKGFINILIGTKSLLGEGWDSPCINSLILASFVGSFMLSNQMRGRAIRVDRNNPNKVSNIWHLVTVLPESVSDKKSQLLNKIVEGKPDEIFGADYETVKKRFECFMAPAYSVNVIESGISRLDIIKPPYDAEGIKNINIKMLYLASQRDRTAKSWFESMGNGKYTTVVDVNQIEKEKFPRGFVYRNFIGEFLFIVFYVLYCRIGSSLLFFSEPVWIMLVVIFSLVAVPVCIVGVLKFIRMISPKKAMKSLANCVLKTLTETGKIQKGGYVTVASDTSNTFIYCTLENASVREKQIFSQAIGEMFSSIDNPRYVFVKKGLGGRKSYSKSYSCPGILAGNKETAELLGRNIEKIMGKYYLIYTRTEQGRKELLNCRRYSFLNINDALSGKKKMVKSNWR</sequence>
<dbReference type="GO" id="GO:0004386">
    <property type="term" value="F:helicase activity"/>
    <property type="evidence" value="ECO:0007669"/>
    <property type="project" value="UniProtKB-KW"/>
</dbReference>
<evidence type="ECO:0000313" key="4">
    <source>
        <dbReference type="Proteomes" id="UP000824118"/>
    </source>
</evidence>
<dbReference type="InterPro" id="IPR050742">
    <property type="entry name" value="Helicase_Restrict-Modif_Enz"/>
</dbReference>
<dbReference type="Pfam" id="PF04851">
    <property type="entry name" value="ResIII"/>
    <property type="match status" value="1"/>
</dbReference>
<dbReference type="SMART" id="SM00487">
    <property type="entry name" value="DEXDc"/>
    <property type="match status" value="1"/>
</dbReference>
<dbReference type="SUPFAM" id="SSF52540">
    <property type="entry name" value="P-loop containing nucleoside triphosphate hydrolases"/>
    <property type="match status" value="2"/>
</dbReference>
<dbReference type="CDD" id="cd18785">
    <property type="entry name" value="SF2_C"/>
    <property type="match status" value="1"/>
</dbReference>
<evidence type="ECO:0000259" key="2">
    <source>
        <dbReference type="PROSITE" id="PS51192"/>
    </source>
</evidence>
<gene>
    <name evidence="3" type="ORF">IAD22_03475</name>
</gene>
<name>A0A9D1LXZ2_9FIRM</name>
<keyword evidence="1" id="KW-1133">Transmembrane helix</keyword>
<keyword evidence="3" id="KW-0347">Helicase</keyword>
<dbReference type="PANTHER" id="PTHR47396">
    <property type="entry name" value="TYPE I RESTRICTION ENZYME ECOKI R PROTEIN"/>
    <property type="match status" value="1"/>
</dbReference>
<protein>
    <submittedName>
        <fullName evidence="3">DEAD/DEAH box helicase family protein</fullName>
    </submittedName>
</protein>
<dbReference type="GO" id="GO:0005524">
    <property type="term" value="F:ATP binding"/>
    <property type="evidence" value="ECO:0007669"/>
    <property type="project" value="InterPro"/>
</dbReference>
<keyword evidence="1" id="KW-0812">Transmembrane</keyword>
<dbReference type="InterPro" id="IPR014001">
    <property type="entry name" value="Helicase_ATP-bd"/>
</dbReference>
<dbReference type="AlphaFoldDB" id="A0A9D1LXZ2"/>
<dbReference type="Gene3D" id="3.40.50.300">
    <property type="entry name" value="P-loop containing nucleotide triphosphate hydrolases"/>
    <property type="match status" value="2"/>
</dbReference>
<dbReference type="PROSITE" id="PS51192">
    <property type="entry name" value="HELICASE_ATP_BIND_1"/>
    <property type="match status" value="1"/>
</dbReference>
<feature type="transmembrane region" description="Helical" evidence="1">
    <location>
        <begin position="517"/>
        <end position="536"/>
    </location>
</feature>
<dbReference type="GO" id="GO:0003677">
    <property type="term" value="F:DNA binding"/>
    <property type="evidence" value="ECO:0007669"/>
    <property type="project" value="InterPro"/>
</dbReference>
<dbReference type="PANTHER" id="PTHR47396:SF1">
    <property type="entry name" value="ATP-DEPENDENT HELICASE IRC3-RELATED"/>
    <property type="match status" value="1"/>
</dbReference>
<dbReference type="Proteomes" id="UP000824118">
    <property type="component" value="Unassembled WGS sequence"/>
</dbReference>
<feature type="transmembrane region" description="Helical" evidence="1">
    <location>
        <begin position="685"/>
        <end position="707"/>
    </location>
</feature>
<dbReference type="GO" id="GO:0016787">
    <property type="term" value="F:hydrolase activity"/>
    <property type="evidence" value="ECO:0007669"/>
    <property type="project" value="InterPro"/>
</dbReference>
<dbReference type="EMBL" id="DVNG01000047">
    <property type="protein sequence ID" value="HIU50055.1"/>
    <property type="molecule type" value="Genomic_DNA"/>
</dbReference>
<accession>A0A9D1LXZ2</accession>
<dbReference type="InterPro" id="IPR006935">
    <property type="entry name" value="Helicase/UvrB_N"/>
</dbReference>
<keyword evidence="1" id="KW-0472">Membrane</keyword>
<keyword evidence="3" id="KW-0067">ATP-binding</keyword>
<evidence type="ECO:0000256" key="1">
    <source>
        <dbReference type="SAM" id="Phobius"/>
    </source>
</evidence>
<comment type="caution">
    <text evidence="3">The sequence shown here is derived from an EMBL/GenBank/DDBJ whole genome shotgun (WGS) entry which is preliminary data.</text>
</comment>
<proteinExistence type="predicted"/>
<dbReference type="GO" id="GO:0005829">
    <property type="term" value="C:cytosol"/>
    <property type="evidence" value="ECO:0007669"/>
    <property type="project" value="TreeGrafter"/>
</dbReference>
<keyword evidence="3" id="KW-0547">Nucleotide-binding</keyword>
<feature type="transmembrane region" description="Helical" evidence="1">
    <location>
        <begin position="713"/>
        <end position="736"/>
    </location>
</feature>
<reference evidence="3" key="1">
    <citation type="submission" date="2020-10" db="EMBL/GenBank/DDBJ databases">
        <authorList>
            <person name="Gilroy R."/>
        </authorList>
    </citation>
    <scope>NUCLEOTIDE SEQUENCE</scope>
    <source>
        <strain evidence="3">ChiGjej1B1-1684</strain>
    </source>
</reference>
<feature type="domain" description="Helicase ATP-binding" evidence="2">
    <location>
        <begin position="24"/>
        <end position="202"/>
    </location>
</feature>